<name>A0AA38VVE9_9ASTR</name>
<gene>
    <name evidence="1" type="ORF">OSB04_un000554</name>
</gene>
<dbReference type="EMBL" id="JARYMX010000038">
    <property type="protein sequence ID" value="KAJ9536282.1"/>
    <property type="molecule type" value="Genomic_DNA"/>
</dbReference>
<dbReference type="Gene3D" id="3.40.50.300">
    <property type="entry name" value="P-loop containing nucleotide triphosphate hydrolases"/>
    <property type="match status" value="1"/>
</dbReference>
<dbReference type="Proteomes" id="UP001172457">
    <property type="component" value="Unassembled WGS sequence"/>
</dbReference>
<dbReference type="PANTHER" id="PTHR11783">
    <property type="entry name" value="SULFOTRANSFERASE SULT"/>
    <property type="match status" value="1"/>
</dbReference>
<evidence type="ECO:0000313" key="1">
    <source>
        <dbReference type="EMBL" id="KAJ9536282.1"/>
    </source>
</evidence>
<comment type="caution">
    <text evidence="1">The sequence shown here is derived from an EMBL/GenBank/DDBJ whole genome shotgun (WGS) entry which is preliminary data.</text>
</comment>
<dbReference type="AlphaFoldDB" id="A0AA38VVE9"/>
<organism evidence="1 2">
    <name type="scientific">Centaurea solstitialis</name>
    <name type="common">yellow star-thistle</name>
    <dbReference type="NCBI Taxonomy" id="347529"/>
    <lineage>
        <taxon>Eukaryota</taxon>
        <taxon>Viridiplantae</taxon>
        <taxon>Streptophyta</taxon>
        <taxon>Embryophyta</taxon>
        <taxon>Tracheophyta</taxon>
        <taxon>Spermatophyta</taxon>
        <taxon>Magnoliopsida</taxon>
        <taxon>eudicotyledons</taxon>
        <taxon>Gunneridae</taxon>
        <taxon>Pentapetalae</taxon>
        <taxon>asterids</taxon>
        <taxon>campanulids</taxon>
        <taxon>Asterales</taxon>
        <taxon>Asteraceae</taxon>
        <taxon>Carduoideae</taxon>
        <taxon>Cardueae</taxon>
        <taxon>Centaureinae</taxon>
        <taxon>Centaurea</taxon>
    </lineage>
</organism>
<accession>A0AA38VVE9</accession>
<evidence type="ECO:0000313" key="2">
    <source>
        <dbReference type="Proteomes" id="UP001172457"/>
    </source>
</evidence>
<proteinExistence type="predicted"/>
<sequence>MFHRHVDFYTSSNHTRIKPRCITREDHCGKHFIPEGKGWWVEHIYNYNGFWLAPIMVKNMLLLHTYFKSQPSDVFLASFIMSGTAWLKALMFSTINHHCYTISDHHLLHHGPQGTFPNIEVSIDPNTDFTHLPAP</sequence>
<dbReference type="InterPro" id="IPR027417">
    <property type="entry name" value="P-loop_NTPase"/>
</dbReference>
<reference evidence="1" key="1">
    <citation type="submission" date="2023-03" db="EMBL/GenBank/DDBJ databases">
        <title>Chromosome-scale reference genome and RAD-based genetic map of yellow starthistle (Centaurea solstitialis) reveal putative structural variation and QTLs associated with invader traits.</title>
        <authorList>
            <person name="Reatini B."/>
            <person name="Cang F.A."/>
            <person name="Jiang Q."/>
            <person name="Mckibben M.T.W."/>
            <person name="Barker M.S."/>
            <person name="Rieseberg L.H."/>
            <person name="Dlugosch K.M."/>
        </authorList>
    </citation>
    <scope>NUCLEOTIDE SEQUENCE</scope>
    <source>
        <strain evidence="1">CAN-66</strain>
        <tissue evidence="1">Leaf</tissue>
    </source>
</reference>
<keyword evidence="2" id="KW-1185">Reference proteome</keyword>
<protein>
    <submittedName>
        <fullName evidence="1">Uncharacterized protein</fullName>
    </submittedName>
</protein>
<dbReference type="SUPFAM" id="SSF52540">
    <property type="entry name" value="P-loop containing nucleoside triphosphate hydrolases"/>
    <property type="match status" value="1"/>
</dbReference>